<organism evidence="1 2">
    <name type="scientific">Klenkia terrae</name>
    <dbReference type="NCBI Taxonomy" id="1052259"/>
    <lineage>
        <taxon>Bacteria</taxon>
        <taxon>Bacillati</taxon>
        <taxon>Actinomycetota</taxon>
        <taxon>Actinomycetes</taxon>
        <taxon>Geodermatophilales</taxon>
        <taxon>Geodermatophilaceae</taxon>
        <taxon>Klenkia</taxon>
    </lineage>
</organism>
<dbReference type="RefSeq" id="WP_225235697.1">
    <property type="nucleotide sequence ID" value="NZ_JBAPLV010000030.1"/>
</dbReference>
<reference evidence="1 2" key="1">
    <citation type="submission" date="2024-03" db="EMBL/GenBank/DDBJ databases">
        <title>Draft genome sequence of Klenkia terrae.</title>
        <authorList>
            <person name="Duangmal K."/>
            <person name="Chantavorakit T."/>
        </authorList>
    </citation>
    <scope>NUCLEOTIDE SEQUENCE [LARGE SCALE GENOMIC DNA]</scope>
    <source>
        <strain evidence="1 2">JCM 17786</strain>
    </source>
</reference>
<accession>A0ABU8EB87</accession>
<keyword evidence="2" id="KW-1185">Reference proteome</keyword>
<proteinExistence type="predicted"/>
<comment type="caution">
    <text evidence="1">The sequence shown here is derived from an EMBL/GenBank/DDBJ whole genome shotgun (WGS) entry which is preliminary data.</text>
</comment>
<evidence type="ECO:0000313" key="2">
    <source>
        <dbReference type="Proteomes" id="UP001373496"/>
    </source>
</evidence>
<dbReference type="Proteomes" id="UP001373496">
    <property type="component" value="Unassembled WGS sequence"/>
</dbReference>
<dbReference type="EMBL" id="JBAPLV010000030">
    <property type="protein sequence ID" value="MEI4280872.1"/>
    <property type="molecule type" value="Genomic_DNA"/>
</dbReference>
<gene>
    <name evidence="1" type="ORF">UXQ13_20520</name>
</gene>
<sequence>MAWLPEAVDFLRRAFEVPARPCWAFSVGGVAPDGFLGRRMAAQEVRRVQRKFAPGLALHVHPLFARVVDTREVGLAGRAFWRAVGGSPGDARDWPAIDRWADRVAAQLEVDQVVPPGAA</sequence>
<name>A0ABU8EB87_9ACTN</name>
<evidence type="ECO:0000313" key="1">
    <source>
        <dbReference type="EMBL" id="MEI4280872.1"/>
    </source>
</evidence>
<protein>
    <submittedName>
        <fullName evidence="1">Uncharacterized protein</fullName>
    </submittedName>
</protein>